<evidence type="ECO:0000313" key="2">
    <source>
        <dbReference type="Proteomes" id="UP000887540"/>
    </source>
</evidence>
<dbReference type="AlphaFoldDB" id="A0A914E4S9"/>
<dbReference type="WBParaSite" id="ACRNAN_scaffold56.g13394.t1">
    <property type="protein sequence ID" value="ACRNAN_scaffold56.g13394.t1"/>
    <property type="gene ID" value="ACRNAN_scaffold56.g13394"/>
</dbReference>
<keyword evidence="1" id="KW-0812">Transmembrane</keyword>
<keyword evidence="1" id="KW-0472">Membrane</keyword>
<sequence length="150" mass="17243">MDEYLKHVKEAHFLKKTRIFMVGSPATLEVNLEEGLGENLSNGHPTDGLSPNRNEANVRMPLHPNTHYTNHASQLPLPSIYVGQNIYRPPSPETIHKTECLGCCGVFCCILLLIVMCLSWFAFWYFYDEVDEEIFNKSHGILNRTFYKHT</sequence>
<accession>A0A914E4S9</accession>
<evidence type="ECO:0000256" key="1">
    <source>
        <dbReference type="SAM" id="Phobius"/>
    </source>
</evidence>
<name>A0A914E4S9_9BILA</name>
<evidence type="ECO:0000313" key="3">
    <source>
        <dbReference type="WBParaSite" id="ACRNAN_scaffold56.g13394.t1"/>
    </source>
</evidence>
<feature type="transmembrane region" description="Helical" evidence="1">
    <location>
        <begin position="100"/>
        <end position="127"/>
    </location>
</feature>
<keyword evidence="2" id="KW-1185">Reference proteome</keyword>
<reference evidence="3" key="1">
    <citation type="submission" date="2022-11" db="UniProtKB">
        <authorList>
            <consortium name="WormBaseParasite"/>
        </authorList>
    </citation>
    <scope>IDENTIFICATION</scope>
</reference>
<keyword evidence="1" id="KW-1133">Transmembrane helix</keyword>
<proteinExistence type="predicted"/>
<organism evidence="2 3">
    <name type="scientific">Acrobeloides nanus</name>
    <dbReference type="NCBI Taxonomy" id="290746"/>
    <lineage>
        <taxon>Eukaryota</taxon>
        <taxon>Metazoa</taxon>
        <taxon>Ecdysozoa</taxon>
        <taxon>Nematoda</taxon>
        <taxon>Chromadorea</taxon>
        <taxon>Rhabditida</taxon>
        <taxon>Tylenchina</taxon>
        <taxon>Cephalobomorpha</taxon>
        <taxon>Cephaloboidea</taxon>
        <taxon>Cephalobidae</taxon>
        <taxon>Acrobeloides</taxon>
    </lineage>
</organism>
<protein>
    <submittedName>
        <fullName evidence="3">Uncharacterized protein</fullName>
    </submittedName>
</protein>
<dbReference type="Proteomes" id="UP000887540">
    <property type="component" value="Unplaced"/>
</dbReference>